<dbReference type="PANTHER" id="PTHR46791">
    <property type="entry name" value="EXPRESSED PROTEIN"/>
    <property type="match status" value="1"/>
</dbReference>
<gene>
    <name evidence="2" type="ORF">MCOR_22827</name>
</gene>
<evidence type="ECO:0000313" key="3">
    <source>
        <dbReference type="Proteomes" id="UP000507470"/>
    </source>
</evidence>
<reference evidence="2 3" key="1">
    <citation type="submission" date="2020-06" db="EMBL/GenBank/DDBJ databases">
        <authorList>
            <person name="Li R."/>
            <person name="Bekaert M."/>
        </authorList>
    </citation>
    <scope>NUCLEOTIDE SEQUENCE [LARGE SCALE GENOMIC DNA]</scope>
    <source>
        <strain evidence="3">wild</strain>
    </source>
</reference>
<evidence type="ECO:0000313" key="2">
    <source>
        <dbReference type="EMBL" id="CAC5387509.1"/>
    </source>
</evidence>
<dbReference type="Proteomes" id="UP000507470">
    <property type="component" value="Unassembled WGS sequence"/>
</dbReference>
<dbReference type="PANTHER" id="PTHR46791:SF13">
    <property type="entry name" value="CLR5 DOMAIN-CONTAINING PROTEIN"/>
    <property type="match status" value="1"/>
</dbReference>
<proteinExistence type="predicted"/>
<dbReference type="InterPro" id="IPR012337">
    <property type="entry name" value="RNaseH-like_sf"/>
</dbReference>
<feature type="domain" description="Integrase core" evidence="1">
    <location>
        <begin position="110"/>
        <end position="280"/>
    </location>
</feature>
<dbReference type="InterPro" id="IPR058913">
    <property type="entry name" value="Integrase_dom_put"/>
</dbReference>
<keyword evidence="3" id="KW-1185">Reference proteome</keyword>
<accession>A0A6J8BXR2</accession>
<dbReference type="SUPFAM" id="SSF53098">
    <property type="entry name" value="Ribonuclease H-like"/>
    <property type="match status" value="1"/>
</dbReference>
<organism evidence="2 3">
    <name type="scientific">Mytilus coruscus</name>
    <name type="common">Sea mussel</name>
    <dbReference type="NCBI Taxonomy" id="42192"/>
    <lineage>
        <taxon>Eukaryota</taxon>
        <taxon>Metazoa</taxon>
        <taxon>Spiralia</taxon>
        <taxon>Lophotrochozoa</taxon>
        <taxon>Mollusca</taxon>
        <taxon>Bivalvia</taxon>
        <taxon>Autobranchia</taxon>
        <taxon>Pteriomorphia</taxon>
        <taxon>Mytilida</taxon>
        <taxon>Mytiloidea</taxon>
        <taxon>Mytilidae</taxon>
        <taxon>Mytilinae</taxon>
        <taxon>Mytilus</taxon>
    </lineage>
</organism>
<name>A0A6J8BXR2_MYTCO</name>
<dbReference type="OrthoDB" id="5948209at2759"/>
<sequence>MEFLYRDIVKILQMNHAISISLRQVKRYLKEMNLARRKDYSNIRSVFNFVHTQVTSYGPAHGYRWMYQKCKRHGFKIKRDHISLMLNTIDPDGVYLRARRRLKRREYFSRGPNFCWHLDSYDKLKRYGLCINACIDGFSRKIIWLKVGRSSSNPKVIARYFLDAIEEHRGHPYSMRGDMGTENGLVAVMQTLFAGDEVTIPFIYGKSTMNTRIESWWGILRKKCCQVWISAMKGLQERGQFSGDKLDINLIQFCCMQLLQNELDDTAQVWNTHYIRRSREYVFHGRPVNMYLYPDLFNAEEHIRQVDDDVLHFCRSECAEEDEYPCEEEIFELGCIYMEENLLKPPENVDESIALYLIHFKIYYILNTRGKFSISIYYGGHKYYTLDYCVLLKMEYYSSHYASVVYLGTNHYGFERLSKRSSNDTLVPRNTSSMYAYSVQLFGAKHTDLRSEVNGSIIV</sequence>
<dbReference type="Pfam" id="PF24764">
    <property type="entry name" value="rva_4"/>
    <property type="match status" value="1"/>
</dbReference>
<protein>
    <recommendedName>
        <fullName evidence="1">Integrase core domain-containing protein</fullName>
    </recommendedName>
</protein>
<evidence type="ECO:0000259" key="1">
    <source>
        <dbReference type="Pfam" id="PF24764"/>
    </source>
</evidence>
<dbReference type="EMBL" id="CACVKT020004009">
    <property type="protein sequence ID" value="CAC5387509.1"/>
    <property type="molecule type" value="Genomic_DNA"/>
</dbReference>
<dbReference type="AlphaFoldDB" id="A0A6J8BXR2"/>